<dbReference type="Proteomes" id="UP000663555">
    <property type="component" value="Chromosome"/>
</dbReference>
<keyword evidence="3" id="KW-1185">Reference proteome</keyword>
<evidence type="ECO:0000256" key="1">
    <source>
        <dbReference type="SAM" id="SignalP"/>
    </source>
</evidence>
<proteinExistence type="predicted"/>
<feature type="chain" id="PRO_5046208772" evidence="1">
    <location>
        <begin position="22"/>
        <end position="212"/>
    </location>
</feature>
<sequence>MNFKRASLALGIALSVSSVQAGVTYSVEAANQLTSTQVGVTTVDFNDGTTGSYTSVVGDFTIYDTPSGTGQSAPPFSITDKYISVPNPVSNGSATFTLDGSYNYFGFFWGSVDTYNTIEFFDGMTSVASFGGGDITPELIADGNQGSWNSNRYVNFFFDGGHTFDSFVMTSTSFAFETDNHSYGNVAVPESGTLGLLSLGLLGLGLARRRKA</sequence>
<feature type="signal peptide" evidence="1">
    <location>
        <begin position="1"/>
        <end position="21"/>
    </location>
</feature>
<dbReference type="EMBL" id="CP071247">
    <property type="protein sequence ID" value="QSP94753.1"/>
    <property type="molecule type" value="Genomic_DNA"/>
</dbReference>
<keyword evidence="1" id="KW-0732">Signal</keyword>
<gene>
    <name evidence="2" type="ORF">LPB19_16530</name>
</gene>
<dbReference type="RefSeq" id="WP_206643972.1">
    <property type="nucleotide sequence ID" value="NZ_CP071247.1"/>
</dbReference>
<reference evidence="2 3" key="1">
    <citation type="submission" date="2021-03" db="EMBL/GenBank/DDBJ databases">
        <title>Genome sequencing of Marinobacter sp. LPB0319.</title>
        <authorList>
            <person name="Kim J."/>
        </authorList>
    </citation>
    <scope>NUCLEOTIDE SEQUENCE [LARGE SCALE GENOMIC DNA]</scope>
    <source>
        <strain evidence="2 3">LPB0319</strain>
    </source>
</reference>
<protein>
    <submittedName>
        <fullName evidence="2">PEP-CTERM sorting domain-containing protein</fullName>
    </submittedName>
</protein>
<evidence type="ECO:0000313" key="3">
    <source>
        <dbReference type="Proteomes" id="UP000663555"/>
    </source>
</evidence>
<name>A0ABX7MR22_9GAMM</name>
<evidence type="ECO:0000313" key="2">
    <source>
        <dbReference type="EMBL" id="QSP94753.1"/>
    </source>
</evidence>
<organism evidence="2 3">
    <name type="scientific">Marinobacter salinisoli</name>
    <dbReference type="NCBI Taxonomy" id="2769486"/>
    <lineage>
        <taxon>Bacteria</taxon>
        <taxon>Pseudomonadati</taxon>
        <taxon>Pseudomonadota</taxon>
        <taxon>Gammaproteobacteria</taxon>
        <taxon>Pseudomonadales</taxon>
        <taxon>Marinobacteraceae</taxon>
        <taxon>Marinobacter</taxon>
    </lineage>
</organism>
<accession>A0ABX7MR22</accession>
<dbReference type="NCBIfam" id="TIGR02595">
    <property type="entry name" value="PEP_CTERM"/>
    <property type="match status" value="1"/>
</dbReference>
<dbReference type="InterPro" id="IPR013424">
    <property type="entry name" value="Ice-binding_C"/>
</dbReference>